<gene>
    <name evidence="8" type="ORF">K7432_009798</name>
</gene>
<keyword evidence="5" id="KW-0540">Nuclease</keyword>
<dbReference type="SMART" id="SM00955">
    <property type="entry name" value="RNB"/>
    <property type="match status" value="1"/>
</dbReference>
<feature type="region of interest" description="Disordered" evidence="6">
    <location>
        <begin position="1083"/>
        <end position="1102"/>
    </location>
</feature>
<feature type="domain" description="RNB" evidence="7">
    <location>
        <begin position="582"/>
        <end position="920"/>
    </location>
</feature>
<dbReference type="Pfam" id="PF17849">
    <property type="entry name" value="OB_Dis3"/>
    <property type="match status" value="1"/>
</dbReference>
<keyword evidence="3 5" id="KW-0460">Magnesium</keyword>
<feature type="compositionally biased region" description="Basic and acidic residues" evidence="6">
    <location>
        <begin position="20"/>
        <end position="29"/>
    </location>
</feature>
<dbReference type="InterPro" id="IPR041505">
    <property type="entry name" value="Dis3_CSD2"/>
</dbReference>
<comment type="subcellular location">
    <subcellularLocation>
        <location evidence="5">Cytoplasm</location>
    </subcellularLocation>
    <subcellularLocation>
        <location evidence="5">Cytoplasm</location>
        <location evidence="5">P-body</location>
    </subcellularLocation>
</comment>
<evidence type="ECO:0000313" key="9">
    <source>
        <dbReference type="Proteomes" id="UP001479436"/>
    </source>
</evidence>
<dbReference type="Gene3D" id="2.40.50.700">
    <property type="match status" value="1"/>
</dbReference>
<comment type="caution">
    <text evidence="8">The sequence shown here is derived from an EMBL/GenBank/DDBJ whole genome shotgun (WGS) entry which is preliminary data.</text>
</comment>
<dbReference type="EMBL" id="JASJQH010000629">
    <property type="protein sequence ID" value="KAK9763478.1"/>
    <property type="molecule type" value="Genomic_DNA"/>
</dbReference>
<feature type="site" description="Important for catalytic activity" evidence="5">
    <location>
        <position position="602"/>
    </location>
</feature>
<keyword evidence="5" id="KW-0464">Manganese</keyword>
<dbReference type="Gene3D" id="2.40.50.690">
    <property type="match status" value="1"/>
</dbReference>
<sequence length="1185" mass="134542">MNSYYQTHNERLGQPKAHNNSREDSRYESDSYYPNSNHSASTLANSQSRNFNYQKEDSHRRLASRAYGLELNVDNLDENSYLPFDKINEERYNSHSQFRGSSHYSNGPNPNFIPTGLNPPMNLNTRRNSLPFGNSRNHDHYRLARLETHLHLPGLGDLHSPELAQPILPNFLLSGEYDSPDLEHSIYGNINGNTPGRQPWTEASSSHYPSGQLHFPSNHQENARLGMRAPIEQLDSYAPFKSNGYTSNKMMNGSYTMGENIRAPQEKNGTMELKYQANQILSMLHSKTPSQDMCQEQTSFHTAGSSFRQFGYDQSRKFLYDRYCSEEVLTEGLQLGTILKGTLRINKRNRSDAYVTTEELDQDVYICGSRLRNRGLEGDTVAITLLDQQKVLEIRQQRNRDAEKRGRKIKCTEKEENDAEPKYYGQVVSILQRGGGNVYSGALMLNRPNSKCNESEDQQTNKVRENDSKAFHKKPRIVWFKPSDKRLPLMVLPIDEAPHNFMEKHLEYANQIFLVSIKRWPPTTLHPFATLVGELGQVGNIEAETAAILADCDIASENFDEGVQGCLPSMPWSIPDSEYQSRKDLREDRLFTIDPSTAKDLDDAVSCKRLDDGNYLIGAHIADVSYFVRPGTPLDREARKRATSVYLIQKVIPMLPPVLCEELCSLNPGVDRLAFSVMWKMTPDARIIDMWCGRTVIKSCGKLSYEAAQNVIDGNHLDMGVKIYDQSREEVEEDIRTFHKLSLALRKMRFDNGALSIDSIRLAFQLDQSSTPTSCSVYKTQDSNHLIEEFMLLANITVAQLISSAYPEQALLRRHASPIERRMNDFVKSARNLGYEIDPENSGTLQRSLAGIDSQEAQQILKILCIKPMQRAKYICTGTMDESNFKHFALNIPFYTHFTSPIRRYADIIVHRTLQQALIGSPRFFLSKDEVQKAAAQCNVKKDNAKAAQEMSSQLYLSYYLNSLIEKHGEIECDAVVIDVHDSSFDVLVPSYGLEKRIHLEKLPLRNAIFKSEDFKELSLFWNTSKDMGQEESKVGEDTEEDLTEEYEELLTDDSDELDLESLTLKREENIIEKLYPDTPRSFSNDSVSEISNSPASSESSKIRFTSSDSVSSYSSSPKSVALDDLDICGNSLGLLDHVVSKHEEICQESCVQNLRIFDHLRVCITVDIQRSPALIGVIAKNPFQ</sequence>
<evidence type="ECO:0000313" key="8">
    <source>
        <dbReference type="EMBL" id="KAK9763478.1"/>
    </source>
</evidence>
<dbReference type="PROSITE" id="PS01175">
    <property type="entry name" value="RIBONUCLEASE_II"/>
    <property type="match status" value="1"/>
</dbReference>
<dbReference type="Pfam" id="PF17877">
    <property type="entry name" value="Dis3l2_C_term"/>
    <property type="match status" value="1"/>
</dbReference>
<evidence type="ECO:0000256" key="5">
    <source>
        <dbReference type="HAMAP-Rule" id="MF_03045"/>
    </source>
</evidence>
<dbReference type="PANTHER" id="PTHR23355">
    <property type="entry name" value="RIBONUCLEASE"/>
    <property type="match status" value="1"/>
</dbReference>
<dbReference type="EC" id="3.1.13.-" evidence="5"/>
<proteinExistence type="inferred from homology"/>
<dbReference type="InterPro" id="IPR001900">
    <property type="entry name" value="RNase_II/R"/>
</dbReference>
<dbReference type="Gene3D" id="2.40.50.140">
    <property type="entry name" value="Nucleic acid-binding proteins"/>
    <property type="match status" value="1"/>
</dbReference>
<feature type="binding site" evidence="5">
    <location>
        <position position="594"/>
    </location>
    <ligand>
        <name>Mg(2+)</name>
        <dbReference type="ChEBI" id="CHEBI:18420"/>
    </ligand>
</feature>
<dbReference type="InterPro" id="IPR050180">
    <property type="entry name" value="RNR_Ribonuclease"/>
</dbReference>
<comment type="function">
    <text evidence="5">3'-5'-exoribonuclease that specifically recognizes RNAs polyuridylated at their 3' end and mediates their degradation. Component of an exosome-independent RNA degradation pathway that mediates degradation of cytoplasmic mRNAs that have been deadenylated and subsequently uridylated at their 3'.</text>
</comment>
<dbReference type="Proteomes" id="UP001479436">
    <property type="component" value="Unassembled WGS sequence"/>
</dbReference>
<protein>
    <recommendedName>
        <fullName evidence="5">DIS3-like exonuclease 2</fullName>
        <ecNumber evidence="5">3.1.13.-</ecNumber>
    </recommendedName>
</protein>
<dbReference type="InterPro" id="IPR028591">
    <property type="entry name" value="DIS3L2"/>
</dbReference>
<name>A0ABR2WPN9_9FUNG</name>
<feature type="binding site" evidence="5">
    <location>
        <position position="603"/>
    </location>
    <ligand>
        <name>Mg(2+)</name>
        <dbReference type="ChEBI" id="CHEBI:18420"/>
    </ligand>
</feature>
<evidence type="ECO:0000256" key="6">
    <source>
        <dbReference type="SAM" id="MobiDB-lite"/>
    </source>
</evidence>
<keyword evidence="4 5" id="KW-0694">RNA-binding</keyword>
<feature type="compositionally biased region" description="Polar residues" evidence="6">
    <location>
        <begin position="32"/>
        <end position="47"/>
    </location>
</feature>
<evidence type="ECO:0000256" key="3">
    <source>
        <dbReference type="ARBA" id="ARBA00022842"/>
    </source>
</evidence>
<dbReference type="PANTHER" id="PTHR23355:SF9">
    <property type="entry name" value="DIS3-LIKE EXONUCLEASE 2"/>
    <property type="match status" value="1"/>
</dbReference>
<dbReference type="SUPFAM" id="SSF50249">
    <property type="entry name" value="Nucleic acid-binding proteins"/>
    <property type="match status" value="2"/>
</dbReference>
<evidence type="ECO:0000259" key="7">
    <source>
        <dbReference type="SMART" id="SM00955"/>
    </source>
</evidence>
<reference evidence="8 9" key="1">
    <citation type="submission" date="2023-04" db="EMBL/GenBank/DDBJ databases">
        <title>Genome of Basidiobolus ranarum AG-B5.</title>
        <authorList>
            <person name="Stajich J.E."/>
            <person name="Carter-House D."/>
            <person name="Gryganskyi A."/>
        </authorList>
    </citation>
    <scope>NUCLEOTIDE SEQUENCE [LARGE SCALE GENOMIC DNA]</scope>
    <source>
        <strain evidence="8 9">AG-B5</strain>
    </source>
</reference>
<dbReference type="Pfam" id="PF00773">
    <property type="entry name" value="RNB"/>
    <property type="match status" value="1"/>
</dbReference>
<comment type="cofactor">
    <cofactor evidence="5">
        <name>Mg(2+)</name>
        <dbReference type="ChEBI" id="CHEBI:18420"/>
    </cofactor>
    <cofactor evidence="5">
        <name>Mn(2+)</name>
        <dbReference type="ChEBI" id="CHEBI:29035"/>
    </cofactor>
</comment>
<evidence type="ECO:0000256" key="4">
    <source>
        <dbReference type="ARBA" id="ARBA00022884"/>
    </source>
</evidence>
<feature type="region of interest" description="Disordered" evidence="6">
    <location>
        <begin position="1"/>
        <end position="47"/>
    </location>
</feature>
<dbReference type="InterPro" id="IPR022966">
    <property type="entry name" value="RNase_II/R_CS"/>
</dbReference>
<keyword evidence="1 5" id="KW-0963">Cytoplasm</keyword>
<evidence type="ECO:0000256" key="1">
    <source>
        <dbReference type="ARBA" id="ARBA00022490"/>
    </source>
</evidence>
<keyword evidence="5" id="KW-0269">Exonuclease</keyword>
<dbReference type="InterPro" id="IPR012340">
    <property type="entry name" value="NA-bd_OB-fold"/>
</dbReference>
<dbReference type="HAMAP" id="MF_03045">
    <property type="entry name" value="DIS3L2"/>
    <property type="match status" value="1"/>
</dbReference>
<evidence type="ECO:0000256" key="2">
    <source>
        <dbReference type="ARBA" id="ARBA00022723"/>
    </source>
</evidence>
<feature type="compositionally biased region" description="Low complexity" evidence="6">
    <location>
        <begin position="1087"/>
        <end position="1100"/>
    </location>
</feature>
<organism evidence="8 9">
    <name type="scientific">Basidiobolus ranarum</name>
    <dbReference type="NCBI Taxonomy" id="34480"/>
    <lineage>
        <taxon>Eukaryota</taxon>
        <taxon>Fungi</taxon>
        <taxon>Fungi incertae sedis</taxon>
        <taxon>Zoopagomycota</taxon>
        <taxon>Entomophthoromycotina</taxon>
        <taxon>Basidiobolomycetes</taxon>
        <taxon>Basidiobolales</taxon>
        <taxon>Basidiobolaceae</taxon>
        <taxon>Basidiobolus</taxon>
    </lineage>
</organism>
<keyword evidence="2 5" id="KW-0479">Metal-binding</keyword>
<keyword evidence="9" id="KW-1185">Reference proteome</keyword>
<accession>A0ABR2WPN9</accession>
<keyword evidence="5" id="KW-0378">Hydrolase</keyword>
<dbReference type="InterPro" id="IPR041093">
    <property type="entry name" value="Dis3l2-like_C"/>
</dbReference>
<comment type="similarity">
    <text evidence="5">Belongs to the RNR ribonuclease family. DIS3L2 subfamily.</text>
</comment>